<keyword evidence="3" id="KW-1185">Reference proteome</keyword>
<name>A0A7D5M6C4_9ARCH</name>
<evidence type="ECO:0000313" key="3">
    <source>
        <dbReference type="Proteomes" id="UP000509478"/>
    </source>
</evidence>
<accession>A0A7D5M6C4</accession>
<feature type="transmembrane region" description="Helical" evidence="1">
    <location>
        <begin position="18"/>
        <end position="41"/>
    </location>
</feature>
<dbReference type="EMBL" id="CP026995">
    <property type="protein sequence ID" value="QLH07553.1"/>
    <property type="molecule type" value="Genomic_DNA"/>
</dbReference>
<reference evidence="2 3" key="1">
    <citation type="submission" date="2018-02" db="EMBL/GenBank/DDBJ databases">
        <title>Complete genome of Nitrosopumilus ureaphilus PS0.</title>
        <authorList>
            <person name="Qin W."/>
            <person name="Zheng Y."/>
            <person name="Stahl D.A."/>
        </authorList>
    </citation>
    <scope>NUCLEOTIDE SEQUENCE [LARGE SCALE GENOMIC DNA]</scope>
    <source>
        <strain evidence="2 3">PS0</strain>
    </source>
</reference>
<keyword evidence="1" id="KW-0472">Membrane</keyword>
<dbReference type="GeneID" id="56068670"/>
<keyword evidence="1" id="KW-1133">Transmembrane helix</keyword>
<keyword evidence="1" id="KW-0812">Transmembrane</keyword>
<dbReference type="OrthoDB" id="5755at2157"/>
<evidence type="ECO:0000313" key="2">
    <source>
        <dbReference type="EMBL" id="QLH07553.1"/>
    </source>
</evidence>
<gene>
    <name evidence="2" type="ORF">C5F50_11110</name>
</gene>
<dbReference type="KEGG" id="nue:C5F50_11110"/>
<protein>
    <submittedName>
        <fullName evidence="2">Uncharacterized protein</fullName>
    </submittedName>
</protein>
<evidence type="ECO:0000256" key="1">
    <source>
        <dbReference type="SAM" id="Phobius"/>
    </source>
</evidence>
<dbReference type="Proteomes" id="UP000509478">
    <property type="component" value="Chromosome"/>
</dbReference>
<dbReference type="RefSeq" id="WP_179371432.1">
    <property type="nucleotide sequence ID" value="NZ_CP026995.1"/>
</dbReference>
<sequence>MIWPGTSDPYKRKKTFKFLAITAGIGIVAVMFTLLVVNPFIAGQPRSACINDIDTNWKIQFTVEIIVDNLKVPIPANVGITDECQRAIYTLSDDGTVYAEWTEDPEFEIGHFMWIFKIPLKDMDQTKSSIYVNDKESPHFSHHPLQDGLHYKIVLTSKDYDSSKDKDFLPELKTSD</sequence>
<dbReference type="AlphaFoldDB" id="A0A7D5M6C4"/>
<organism evidence="2 3">
    <name type="scientific">Nitrosopumilus ureiphilus</name>
    <dbReference type="NCBI Taxonomy" id="1470067"/>
    <lineage>
        <taxon>Archaea</taxon>
        <taxon>Nitrososphaerota</taxon>
        <taxon>Nitrososphaeria</taxon>
        <taxon>Nitrosopumilales</taxon>
        <taxon>Nitrosopumilaceae</taxon>
        <taxon>Nitrosopumilus</taxon>
    </lineage>
</organism>
<proteinExistence type="predicted"/>